<dbReference type="AlphaFoldDB" id="A0A699QQ20"/>
<evidence type="ECO:0000313" key="1">
    <source>
        <dbReference type="EMBL" id="GFC75554.1"/>
    </source>
</evidence>
<proteinExistence type="predicted"/>
<dbReference type="EMBL" id="BKCJ011052346">
    <property type="protein sequence ID" value="GFC75554.1"/>
    <property type="molecule type" value="Genomic_DNA"/>
</dbReference>
<organism evidence="1">
    <name type="scientific">Tanacetum cinerariifolium</name>
    <name type="common">Dalmatian daisy</name>
    <name type="synonym">Chrysanthemum cinerariifolium</name>
    <dbReference type="NCBI Taxonomy" id="118510"/>
    <lineage>
        <taxon>Eukaryota</taxon>
        <taxon>Viridiplantae</taxon>
        <taxon>Streptophyta</taxon>
        <taxon>Embryophyta</taxon>
        <taxon>Tracheophyta</taxon>
        <taxon>Spermatophyta</taxon>
        <taxon>Magnoliopsida</taxon>
        <taxon>eudicotyledons</taxon>
        <taxon>Gunneridae</taxon>
        <taxon>Pentapetalae</taxon>
        <taxon>asterids</taxon>
        <taxon>campanulids</taxon>
        <taxon>Asterales</taxon>
        <taxon>Asteraceae</taxon>
        <taxon>Asteroideae</taxon>
        <taxon>Anthemideae</taxon>
        <taxon>Anthemidinae</taxon>
        <taxon>Tanacetum</taxon>
    </lineage>
</organism>
<feature type="non-terminal residue" evidence="1">
    <location>
        <position position="1"/>
    </location>
</feature>
<gene>
    <name evidence="1" type="ORF">Tci_847524</name>
</gene>
<reference evidence="1" key="1">
    <citation type="journal article" date="2019" name="Sci. Rep.">
        <title>Draft genome of Tanacetum cinerariifolium, the natural source of mosquito coil.</title>
        <authorList>
            <person name="Yamashiro T."/>
            <person name="Shiraishi A."/>
            <person name="Satake H."/>
            <person name="Nakayama K."/>
        </authorList>
    </citation>
    <scope>NUCLEOTIDE SEQUENCE</scope>
</reference>
<comment type="caution">
    <text evidence="1">The sequence shown here is derived from an EMBL/GenBank/DDBJ whole genome shotgun (WGS) entry which is preliminary data.</text>
</comment>
<sequence length="89" mass="10444">LGDCKIDKEERRWDSERDSNLLCDLDTTTFKDLLDSNGKLIPEDPQLRVPIVGIPRPTRASMQDLYDRMGQMEICQEAIKHMKYMQSYH</sequence>
<accession>A0A699QQ20</accession>
<protein>
    <submittedName>
        <fullName evidence="1">Uncharacterized protein</fullName>
    </submittedName>
</protein>
<name>A0A699QQ20_TANCI</name>